<dbReference type="PANTHER" id="PTHR12760">
    <property type="entry name" value="TETRATRICOPEPTIDE REPEAT PROTEIN"/>
    <property type="match status" value="1"/>
</dbReference>
<reference evidence="5" key="1">
    <citation type="submission" date="2024-02" db="UniProtKB">
        <authorList>
            <consortium name="WormBaseParasite"/>
        </authorList>
    </citation>
    <scope>IDENTIFICATION</scope>
</reference>
<protein>
    <recommendedName>
        <fullName evidence="3">ER membrane protein complex subunit 2</fullName>
    </recommendedName>
</protein>
<accession>A0AAF3J3C8</accession>
<dbReference type="InterPro" id="IPR039856">
    <property type="entry name" value="EMC2-like"/>
</dbReference>
<dbReference type="SUPFAM" id="SSF48452">
    <property type="entry name" value="TPR-like"/>
    <property type="match status" value="1"/>
</dbReference>
<dbReference type="GO" id="GO:0072546">
    <property type="term" value="C:EMC complex"/>
    <property type="evidence" value="ECO:0007669"/>
    <property type="project" value="UniProtKB-UniRule"/>
</dbReference>
<name>A0AAF3J3C8_9BILA</name>
<dbReference type="Gene3D" id="1.25.40.10">
    <property type="entry name" value="Tetratricopeptide repeat domain"/>
    <property type="match status" value="1"/>
</dbReference>
<comment type="subunit">
    <text evidence="3">Component of the ER membrane protein complex (EMC).</text>
</comment>
<dbReference type="AlphaFoldDB" id="A0AAF3J3C8"/>
<proteinExistence type="inferred from homology"/>
<evidence type="ECO:0000313" key="5">
    <source>
        <dbReference type="WBParaSite" id="MBELARI_LOCUS13645"/>
    </source>
</evidence>
<keyword evidence="2" id="KW-0802">TPR repeat</keyword>
<keyword evidence="4" id="KW-1185">Reference proteome</keyword>
<comment type="subcellular location">
    <subcellularLocation>
        <location evidence="3">Endoplasmic reticulum membrane</location>
        <topology evidence="3">Peripheral membrane protein</topology>
        <orientation evidence="3">Cytoplasmic side</orientation>
    </subcellularLocation>
</comment>
<dbReference type="InterPro" id="IPR011990">
    <property type="entry name" value="TPR-like_helical_dom_sf"/>
</dbReference>
<comment type="similarity">
    <text evidence="1 3">Belongs to the EMC2 family.</text>
</comment>
<dbReference type="Proteomes" id="UP000887575">
    <property type="component" value="Unassembled WGS sequence"/>
</dbReference>
<organism evidence="4 5">
    <name type="scientific">Mesorhabditis belari</name>
    <dbReference type="NCBI Taxonomy" id="2138241"/>
    <lineage>
        <taxon>Eukaryota</taxon>
        <taxon>Metazoa</taxon>
        <taxon>Ecdysozoa</taxon>
        <taxon>Nematoda</taxon>
        <taxon>Chromadorea</taxon>
        <taxon>Rhabditida</taxon>
        <taxon>Rhabditina</taxon>
        <taxon>Rhabditomorpha</taxon>
        <taxon>Rhabditoidea</taxon>
        <taxon>Rhabditidae</taxon>
        <taxon>Mesorhabditinae</taxon>
        <taxon>Mesorhabditis</taxon>
    </lineage>
</organism>
<keyword evidence="3" id="KW-0256">Endoplasmic reticulum</keyword>
<evidence type="ECO:0000313" key="4">
    <source>
        <dbReference type="Proteomes" id="UP000887575"/>
    </source>
</evidence>
<sequence>MGYLETKDWTIVSFEVGRKTLREWREDQSRRSEEVVELWEHVLSRSPSSLGDEVWMIYEQVCIAALDCARYDLAMECIQELDKRFPRSNRVLKLQAMRYEALEQYSNAVSLYDKLLEADSTNNSYRKRKVSILMAQGKRLEAIKELNEYLKVTTQCAVFSSSGAAIAEKIAERYDELTGINPEGPRLADLVRTIGKQMDGLEERLSEVERVLGISELSEVSAADLDVESLRKSLLSKGDSQVFKIKMEDLQKLKSTMTEPNMKPLDEKLNTIQFYEDLIRKHISLLEEWDANIQPVQDSEAIRTSEQHSAALDLNEGFERIAGNVSEGSSRVDDFLRRFQKTHEYIESKS</sequence>
<evidence type="ECO:0000256" key="1">
    <source>
        <dbReference type="ARBA" id="ARBA00010361"/>
    </source>
</evidence>
<dbReference type="WBParaSite" id="MBELARI_LOCUS13645">
    <property type="protein sequence ID" value="MBELARI_LOCUS13645"/>
    <property type="gene ID" value="MBELARI_LOCUS13645"/>
</dbReference>
<evidence type="ECO:0000256" key="2">
    <source>
        <dbReference type="ARBA" id="ARBA00022803"/>
    </source>
</evidence>
<comment type="function">
    <text evidence="3">Part of the endoplasmic reticulum membrane protein complex (EMC) that enables the energy-independent insertion into endoplasmic reticulum membranes of newly synthesized membrane proteins.</text>
</comment>
<evidence type="ECO:0000256" key="3">
    <source>
        <dbReference type="RuleBase" id="RU367091"/>
    </source>
</evidence>
<keyword evidence="3" id="KW-0472">Membrane</keyword>